<evidence type="ECO:0000313" key="2">
    <source>
        <dbReference type="EMBL" id="MDR6958070.1"/>
    </source>
</evidence>
<sequence>MHGTKKIYWLMAFCTLVAVLTGGRLWLISESQKVHWIVELVGGAENLRASEAFLSKGDALYINSLHLSPDKQMYDRIRALNLCQDMTDACVTTSLTVANFLMINTSDVQAARNTVEQYARYNVLQAQPCPAKYETSVVIKDNEYLSTLPMADAKRFAEQRLERIEASGGLVFSLRTPECHRYFAAHPSMARGYLAHMALLVRAAQGKGSAAWLYLLSRPGVYAIIK</sequence>
<keyword evidence="1" id="KW-1133">Transmembrane helix</keyword>
<dbReference type="RefSeq" id="WP_310359619.1">
    <property type="nucleotide sequence ID" value="NZ_JAVDVC010000003.1"/>
</dbReference>
<reference evidence="2" key="1">
    <citation type="submission" date="2023-07" db="EMBL/GenBank/DDBJ databases">
        <title>Sorghum-associated microbial communities from plants grown in Nebraska, USA.</title>
        <authorList>
            <person name="Schachtman D."/>
        </authorList>
    </citation>
    <scope>NUCLEOTIDE SEQUENCE</scope>
    <source>
        <strain evidence="2">3432</strain>
    </source>
</reference>
<protein>
    <submittedName>
        <fullName evidence="2">Uncharacterized protein</fullName>
    </submittedName>
</protein>
<keyword evidence="1" id="KW-0472">Membrane</keyword>
<accession>A0AAW8M8K0</accession>
<evidence type="ECO:0000313" key="3">
    <source>
        <dbReference type="Proteomes" id="UP001252613"/>
    </source>
</evidence>
<proteinExistence type="predicted"/>
<gene>
    <name evidence="2" type="ORF">J2W43_002051</name>
</gene>
<keyword evidence="1" id="KW-0812">Transmembrane</keyword>
<name>A0AAW8M8K0_9PSED</name>
<evidence type="ECO:0000256" key="1">
    <source>
        <dbReference type="SAM" id="Phobius"/>
    </source>
</evidence>
<dbReference type="EMBL" id="JAVDVC010000003">
    <property type="protein sequence ID" value="MDR6958070.1"/>
    <property type="molecule type" value="Genomic_DNA"/>
</dbReference>
<dbReference type="Proteomes" id="UP001252613">
    <property type="component" value="Unassembled WGS sequence"/>
</dbReference>
<feature type="transmembrane region" description="Helical" evidence="1">
    <location>
        <begin position="7"/>
        <end position="27"/>
    </location>
</feature>
<organism evidence="2 3">
    <name type="scientific">Pseudomonas brassicacearum</name>
    <dbReference type="NCBI Taxonomy" id="930166"/>
    <lineage>
        <taxon>Bacteria</taxon>
        <taxon>Pseudomonadati</taxon>
        <taxon>Pseudomonadota</taxon>
        <taxon>Gammaproteobacteria</taxon>
        <taxon>Pseudomonadales</taxon>
        <taxon>Pseudomonadaceae</taxon>
        <taxon>Pseudomonas</taxon>
    </lineage>
</organism>
<comment type="caution">
    <text evidence="2">The sequence shown here is derived from an EMBL/GenBank/DDBJ whole genome shotgun (WGS) entry which is preliminary data.</text>
</comment>
<dbReference type="AlphaFoldDB" id="A0AAW8M8K0"/>